<feature type="transmembrane region" description="Helical" evidence="10">
    <location>
        <begin position="93"/>
        <end position="115"/>
    </location>
</feature>
<keyword evidence="6 10" id="KW-0472">Membrane</keyword>
<name>S9RW24_9RHOB</name>
<comment type="subcellular location">
    <subcellularLocation>
        <location evidence="2">Cell membrane</location>
    </subcellularLocation>
    <subcellularLocation>
        <location evidence="1">Membrane</location>
        <topology evidence="1">Single-pass membrane protein</topology>
    </subcellularLocation>
</comment>
<dbReference type="InterPro" id="IPR051474">
    <property type="entry name" value="Anti-sigma-K/W_factor"/>
</dbReference>
<dbReference type="PANTHER" id="PTHR37461:SF1">
    <property type="entry name" value="ANTI-SIGMA-K FACTOR RSKA"/>
    <property type="match status" value="1"/>
</dbReference>
<dbReference type="GO" id="GO:0016989">
    <property type="term" value="F:sigma factor antagonist activity"/>
    <property type="evidence" value="ECO:0007669"/>
    <property type="project" value="TreeGrafter"/>
</dbReference>
<dbReference type="HOGENOM" id="CLU_075065_0_0_5"/>
<gene>
    <name evidence="12" type="ORF">Salmuc_05472</name>
</gene>
<dbReference type="Pfam" id="PF10099">
    <property type="entry name" value="RskA_C"/>
    <property type="match status" value="1"/>
</dbReference>
<dbReference type="OrthoDB" id="9816387at2"/>
<feature type="domain" description="Anti-sigma K factor RskA C-terminal" evidence="11">
    <location>
        <begin position="97"/>
        <end position="220"/>
    </location>
</feature>
<dbReference type="PANTHER" id="PTHR37461">
    <property type="entry name" value="ANTI-SIGMA-K FACTOR RSKA"/>
    <property type="match status" value="1"/>
</dbReference>
<feature type="region of interest" description="Disordered" evidence="9">
    <location>
        <begin position="203"/>
        <end position="229"/>
    </location>
</feature>
<dbReference type="RefSeq" id="WP_020042220.1">
    <property type="nucleotide sequence ID" value="NZ_KE557276.1"/>
</dbReference>
<dbReference type="EMBL" id="APVH01000026">
    <property type="protein sequence ID" value="EPX82215.1"/>
    <property type="molecule type" value="Genomic_DNA"/>
</dbReference>
<evidence type="ECO:0000259" key="11">
    <source>
        <dbReference type="Pfam" id="PF10099"/>
    </source>
</evidence>
<keyword evidence="13" id="KW-1185">Reference proteome</keyword>
<feature type="compositionally biased region" description="Low complexity" evidence="9">
    <location>
        <begin position="207"/>
        <end position="219"/>
    </location>
</feature>
<evidence type="ECO:0000256" key="1">
    <source>
        <dbReference type="ARBA" id="ARBA00004167"/>
    </source>
</evidence>
<reference evidence="13" key="1">
    <citation type="journal article" date="2014" name="Stand. Genomic Sci.">
        <title>Genome sequence of the exopolysaccharide-producing Salipiger mucosus type strain (DSM 16094(T)), a moderately halophilic member of the Roseobacter clade.</title>
        <authorList>
            <person name="Riedel T."/>
            <person name="Spring S."/>
            <person name="Fiebig A."/>
            <person name="Petersen J."/>
            <person name="Kyrpides N.C."/>
            <person name="Goker M."/>
            <person name="Klenk H.P."/>
        </authorList>
    </citation>
    <scope>NUCLEOTIDE SEQUENCE [LARGE SCALE GENOMIC DNA]</scope>
    <source>
        <strain evidence="13">DSM 16094</strain>
    </source>
</reference>
<keyword evidence="3" id="KW-1003">Cell membrane</keyword>
<evidence type="ECO:0000256" key="8">
    <source>
        <dbReference type="ARBA" id="ARBA00030803"/>
    </source>
</evidence>
<keyword evidence="4 10" id="KW-0812">Transmembrane</keyword>
<evidence type="ECO:0000256" key="2">
    <source>
        <dbReference type="ARBA" id="ARBA00004236"/>
    </source>
</evidence>
<dbReference type="eggNOG" id="COG5343">
    <property type="taxonomic scope" value="Bacteria"/>
</dbReference>
<dbReference type="InterPro" id="IPR041916">
    <property type="entry name" value="Anti_sigma_zinc_sf"/>
</dbReference>
<dbReference type="GO" id="GO:0006417">
    <property type="term" value="P:regulation of translation"/>
    <property type="evidence" value="ECO:0007669"/>
    <property type="project" value="TreeGrafter"/>
</dbReference>
<evidence type="ECO:0000256" key="10">
    <source>
        <dbReference type="SAM" id="Phobius"/>
    </source>
</evidence>
<dbReference type="STRING" id="1123237.Salmuc_05472"/>
<evidence type="ECO:0000256" key="5">
    <source>
        <dbReference type="ARBA" id="ARBA00022989"/>
    </source>
</evidence>
<dbReference type="Proteomes" id="UP000015347">
    <property type="component" value="Unassembled WGS sequence"/>
</dbReference>
<evidence type="ECO:0000256" key="3">
    <source>
        <dbReference type="ARBA" id="ARBA00022475"/>
    </source>
</evidence>
<evidence type="ECO:0000256" key="9">
    <source>
        <dbReference type="SAM" id="MobiDB-lite"/>
    </source>
</evidence>
<evidence type="ECO:0000313" key="13">
    <source>
        <dbReference type="Proteomes" id="UP000015347"/>
    </source>
</evidence>
<comment type="caution">
    <text evidence="12">The sequence shown here is derived from an EMBL/GenBank/DDBJ whole genome shotgun (WGS) entry which is preliminary data.</text>
</comment>
<evidence type="ECO:0000313" key="12">
    <source>
        <dbReference type="EMBL" id="EPX82215.1"/>
    </source>
</evidence>
<evidence type="ECO:0000256" key="7">
    <source>
        <dbReference type="ARBA" id="ARBA00029829"/>
    </source>
</evidence>
<evidence type="ECO:0000256" key="4">
    <source>
        <dbReference type="ARBA" id="ARBA00022692"/>
    </source>
</evidence>
<evidence type="ECO:0000256" key="6">
    <source>
        <dbReference type="ARBA" id="ARBA00023136"/>
    </source>
</evidence>
<proteinExistence type="predicted"/>
<keyword evidence="5 10" id="KW-1133">Transmembrane helix</keyword>
<accession>S9RW24</accession>
<dbReference type="AlphaFoldDB" id="S9RW24"/>
<dbReference type="InterPro" id="IPR018764">
    <property type="entry name" value="RskA_C"/>
</dbReference>
<dbReference type="GO" id="GO:0005886">
    <property type="term" value="C:plasma membrane"/>
    <property type="evidence" value="ECO:0007669"/>
    <property type="project" value="UniProtKB-SubCell"/>
</dbReference>
<dbReference type="Gene3D" id="1.10.10.1320">
    <property type="entry name" value="Anti-sigma factor, zinc-finger domain"/>
    <property type="match status" value="1"/>
</dbReference>
<organism evidence="12 13">
    <name type="scientific">Salipiger mucosus DSM 16094</name>
    <dbReference type="NCBI Taxonomy" id="1123237"/>
    <lineage>
        <taxon>Bacteria</taxon>
        <taxon>Pseudomonadati</taxon>
        <taxon>Pseudomonadota</taxon>
        <taxon>Alphaproteobacteria</taxon>
        <taxon>Rhodobacterales</taxon>
        <taxon>Roseobacteraceae</taxon>
        <taxon>Salipiger</taxon>
    </lineage>
</organism>
<protein>
    <recommendedName>
        <fullName evidence="8">Regulator of SigK</fullName>
    </recommendedName>
    <alternativeName>
        <fullName evidence="7">Sigma-K anti-sigma factor RskA</fullName>
    </alternativeName>
</protein>
<sequence length="229" mass="24550">MSGPDDSDLPGGWDAAAAEYVLGLLPEDEVRVFEARLAQDRELRQDVQAWEEYFATLTDPVPEVAPPPQVLRRVEAALFGRARKPLWQQVMPYLLGAVAAAAIAWAAVFSGLLSLDTEPHLYAELQSGERGLELLAHWAPDSETFMVRRDAGDLPAERSLEIWLIPGPEAAPISLGLIVEDQLTSIPVPDEIAALMPGATVAISEEPSGGSPTGAPTGPILDTGQLAER</sequence>